<dbReference type="InterPro" id="IPR050406">
    <property type="entry name" value="FGGY_Carb_Kinase"/>
</dbReference>
<dbReference type="RefSeq" id="WP_117302011.1">
    <property type="nucleotide sequence ID" value="NZ_QVQT02000006.1"/>
</dbReference>
<evidence type="ECO:0000256" key="1">
    <source>
        <dbReference type="ARBA" id="ARBA00009156"/>
    </source>
</evidence>
<comment type="similarity">
    <text evidence="1">Belongs to the FGGY kinase family.</text>
</comment>
<dbReference type="CDD" id="cd07771">
    <property type="entry name" value="ASKHA_NBD_FGGY_RhaB-like"/>
    <property type="match status" value="1"/>
</dbReference>
<dbReference type="InterPro" id="IPR043129">
    <property type="entry name" value="ATPase_NBD"/>
</dbReference>
<evidence type="ECO:0000259" key="8">
    <source>
        <dbReference type="Pfam" id="PF02782"/>
    </source>
</evidence>
<dbReference type="OrthoDB" id="9761504at2"/>
<evidence type="ECO:0000256" key="3">
    <source>
        <dbReference type="ARBA" id="ARBA00022741"/>
    </source>
</evidence>
<name>A0A372IJW9_9BACT</name>
<evidence type="ECO:0000313" key="10">
    <source>
        <dbReference type="Proteomes" id="UP000264702"/>
    </source>
</evidence>
<protein>
    <submittedName>
        <fullName evidence="9">Carbohydrate kinase</fullName>
    </submittedName>
</protein>
<gene>
    <name evidence="9" type="ORF">D0Y96_16205</name>
</gene>
<dbReference type="SUPFAM" id="SSF53067">
    <property type="entry name" value="Actin-like ATPase domain"/>
    <property type="match status" value="2"/>
</dbReference>
<evidence type="ECO:0000259" key="7">
    <source>
        <dbReference type="Pfam" id="PF00370"/>
    </source>
</evidence>
<dbReference type="InterPro" id="IPR018485">
    <property type="entry name" value="FGGY_C"/>
</dbReference>
<dbReference type="GO" id="GO:0008993">
    <property type="term" value="F:rhamnulokinase activity"/>
    <property type="evidence" value="ECO:0007669"/>
    <property type="project" value="InterPro"/>
</dbReference>
<accession>A0A372IJW9</accession>
<evidence type="ECO:0000313" key="9">
    <source>
        <dbReference type="EMBL" id="RFU15236.1"/>
    </source>
</evidence>
<dbReference type="Pfam" id="PF00370">
    <property type="entry name" value="FGGY_N"/>
    <property type="match status" value="1"/>
</dbReference>
<organism evidence="9 10">
    <name type="scientific">Paracidobacterium acidisoli</name>
    <dbReference type="NCBI Taxonomy" id="2303751"/>
    <lineage>
        <taxon>Bacteria</taxon>
        <taxon>Pseudomonadati</taxon>
        <taxon>Acidobacteriota</taxon>
        <taxon>Terriglobia</taxon>
        <taxon>Terriglobales</taxon>
        <taxon>Acidobacteriaceae</taxon>
        <taxon>Paracidobacterium</taxon>
    </lineage>
</organism>
<keyword evidence="2" id="KW-0808">Transferase</keyword>
<evidence type="ECO:0000256" key="5">
    <source>
        <dbReference type="ARBA" id="ARBA00022840"/>
    </source>
</evidence>
<evidence type="ECO:0000256" key="4">
    <source>
        <dbReference type="ARBA" id="ARBA00022777"/>
    </source>
</evidence>
<dbReference type="GO" id="GO:0019301">
    <property type="term" value="P:rhamnose catabolic process"/>
    <property type="evidence" value="ECO:0007669"/>
    <property type="project" value="InterPro"/>
</dbReference>
<dbReference type="EMBL" id="QVQT01000006">
    <property type="protein sequence ID" value="RFU15236.1"/>
    <property type="molecule type" value="Genomic_DNA"/>
</dbReference>
<dbReference type="AlphaFoldDB" id="A0A372IJW9"/>
<dbReference type="Proteomes" id="UP000264702">
    <property type="component" value="Unassembled WGS sequence"/>
</dbReference>
<feature type="domain" description="Carbohydrate kinase FGGY C-terminal" evidence="8">
    <location>
        <begin position="253"/>
        <end position="450"/>
    </location>
</feature>
<sequence>MPRAAQIAIDLGAESCRVSLLRWPEDRPALQMVHRFANGPWQHDGIRWNLASICEELETGLRRCAELAPEGVSSIGVTGWAVDYVRLDAAGRPVDQPYCYRDPRNTAALEAVHAIVPPELLYAKTGVQVQAINTVYQLYADKADARRARAQWVNLPEYILHWLGAGRVAEYTNATHTALIDAETRQWSDELFAALGLDREAAPELVAPGSVVGRVRGELSRLPAFADTLLIAPACHDTASAIAGIPQESDDWVYISSGTWSLVGTLLPQTLRTAETFERAFTNLGAAGGDVLFHRGIAGMWLLRQCMNAWEQDRGGDKAWGLTELVAAARELPAPDRLLDLDDPAFFQPGDMPARINEQRAGLGLPQLPTGCHAAPYFASLVFYSLARRYRSLIEDLERLTGRSFGQICVVGGGGRNEFLNALTAEATGLAVARCSVESSTIGNLAVQCARLEQSTDGVTRSDIARWAKMLTEGET</sequence>
<dbReference type="InterPro" id="IPR018484">
    <property type="entry name" value="FGGY_N"/>
</dbReference>
<evidence type="ECO:0000256" key="2">
    <source>
        <dbReference type="ARBA" id="ARBA00022679"/>
    </source>
</evidence>
<dbReference type="Gene3D" id="3.30.420.40">
    <property type="match status" value="2"/>
</dbReference>
<comment type="caution">
    <text evidence="9">The sequence shown here is derived from an EMBL/GenBank/DDBJ whole genome shotgun (WGS) entry which is preliminary data.</text>
</comment>
<reference evidence="9 10" key="1">
    <citation type="submission" date="2018-08" db="EMBL/GenBank/DDBJ databases">
        <title>Acidipila sp. 4G-K13, an acidobacterium isolated from forest soil.</title>
        <authorList>
            <person name="Gao Z.-H."/>
            <person name="Qiu L.-H."/>
        </authorList>
    </citation>
    <scope>NUCLEOTIDE SEQUENCE [LARGE SCALE GENOMIC DNA]</scope>
    <source>
        <strain evidence="9 10">4G-K13</strain>
    </source>
</reference>
<keyword evidence="5" id="KW-0067">ATP-binding</keyword>
<keyword evidence="6" id="KW-0684">Rhamnose metabolism</keyword>
<dbReference type="Pfam" id="PF02782">
    <property type="entry name" value="FGGY_C"/>
    <property type="match status" value="1"/>
</dbReference>
<evidence type="ECO:0000256" key="6">
    <source>
        <dbReference type="ARBA" id="ARBA00023308"/>
    </source>
</evidence>
<proteinExistence type="inferred from homology"/>
<dbReference type="InterPro" id="IPR013449">
    <property type="entry name" value="Rhamnulokinase"/>
</dbReference>
<dbReference type="PANTHER" id="PTHR43095">
    <property type="entry name" value="SUGAR KINASE"/>
    <property type="match status" value="1"/>
</dbReference>
<feature type="domain" description="Carbohydrate kinase FGGY N-terminal" evidence="7">
    <location>
        <begin position="7"/>
        <end position="244"/>
    </location>
</feature>
<dbReference type="GO" id="GO:0005524">
    <property type="term" value="F:ATP binding"/>
    <property type="evidence" value="ECO:0007669"/>
    <property type="project" value="UniProtKB-KW"/>
</dbReference>
<keyword evidence="4 9" id="KW-0418">Kinase</keyword>
<keyword evidence="10" id="KW-1185">Reference proteome</keyword>
<keyword evidence="3" id="KW-0547">Nucleotide-binding</keyword>